<evidence type="ECO:0000313" key="3">
    <source>
        <dbReference type="Proteomes" id="UP001465976"/>
    </source>
</evidence>
<name>A0ABR3FN76_9AGAR</name>
<evidence type="ECO:0000256" key="1">
    <source>
        <dbReference type="SAM" id="MobiDB-lite"/>
    </source>
</evidence>
<feature type="region of interest" description="Disordered" evidence="1">
    <location>
        <begin position="291"/>
        <end position="352"/>
    </location>
</feature>
<protein>
    <submittedName>
        <fullName evidence="2">Uncharacterized protein</fullName>
    </submittedName>
</protein>
<feature type="compositionally biased region" description="Basic and acidic residues" evidence="1">
    <location>
        <begin position="309"/>
        <end position="339"/>
    </location>
</feature>
<keyword evidence="3" id="KW-1185">Reference proteome</keyword>
<proteinExistence type="predicted"/>
<sequence length="352" mass="39582">MSTEAGESLRHLDFENARRILAQIEATRGKEGGINPHLTDIRNMCLWPGDVTFAKTEWPGAWRIVRVTADGTEELVFRLHGIVLNKLLPPQRNPVGKSSPRYLTQSITLGGLGLAYFDDAADAIMQIDARLGQRAGYEQMDACAIVKKIESRDNTVNISNRYFTARKYATHLETLPIPKSIDPKGFLERAAGKMYAYMAENVVQYERRMVYADGEERYETAEPQEIVAGCIVDVQMSFMAVQTDGMNERFKTIAVLRVITILDDTLARSVMIPAAREVANRSVDRNLNPEKGGLVLKRRNGNVPGLYRNNEKANRRPGESKRTEEMAVDRQEAGERTTENDNGGMMKKQKKD</sequence>
<organism evidence="2 3">
    <name type="scientific">Marasmius crinis-equi</name>
    <dbReference type="NCBI Taxonomy" id="585013"/>
    <lineage>
        <taxon>Eukaryota</taxon>
        <taxon>Fungi</taxon>
        <taxon>Dikarya</taxon>
        <taxon>Basidiomycota</taxon>
        <taxon>Agaricomycotina</taxon>
        <taxon>Agaricomycetes</taxon>
        <taxon>Agaricomycetidae</taxon>
        <taxon>Agaricales</taxon>
        <taxon>Marasmiineae</taxon>
        <taxon>Marasmiaceae</taxon>
        <taxon>Marasmius</taxon>
    </lineage>
</organism>
<gene>
    <name evidence="2" type="ORF">V5O48_005249</name>
</gene>
<dbReference type="Proteomes" id="UP001465976">
    <property type="component" value="Unassembled WGS sequence"/>
</dbReference>
<reference evidence="2 3" key="1">
    <citation type="submission" date="2024-02" db="EMBL/GenBank/DDBJ databases">
        <title>A draft genome for the cacao thread blight pathogen Marasmius crinis-equi.</title>
        <authorList>
            <person name="Cohen S.P."/>
            <person name="Baruah I.K."/>
            <person name="Amoako-Attah I."/>
            <person name="Bukari Y."/>
            <person name="Meinhardt L.W."/>
            <person name="Bailey B.A."/>
        </authorList>
    </citation>
    <scope>NUCLEOTIDE SEQUENCE [LARGE SCALE GENOMIC DNA]</scope>
    <source>
        <strain evidence="2 3">GH-76</strain>
    </source>
</reference>
<accession>A0ABR3FN76</accession>
<dbReference type="EMBL" id="JBAHYK010000204">
    <property type="protein sequence ID" value="KAL0576726.1"/>
    <property type="molecule type" value="Genomic_DNA"/>
</dbReference>
<evidence type="ECO:0000313" key="2">
    <source>
        <dbReference type="EMBL" id="KAL0576726.1"/>
    </source>
</evidence>
<comment type="caution">
    <text evidence="2">The sequence shown here is derived from an EMBL/GenBank/DDBJ whole genome shotgun (WGS) entry which is preliminary data.</text>
</comment>